<gene>
    <name evidence="2" type="ORF">Naga_100252g10</name>
</gene>
<feature type="transmembrane region" description="Helical" evidence="1">
    <location>
        <begin position="21"/>
        <end position="40"/>
    </location>
</feature>
<dbReference type="EMBL" id="AZIL01003176">
    <property type="protein sequence ID" value="EWM20344.1"/>
    <property type="molecule type" value="Genomic_DNA"/>
</dbReference>
<evidence type="ECO:0000313" key="2">
    <source>
        <dbReference type="EMBL" id="EWM20344.1"/>
    </source>
</evidence>
<keyword evidence="1" id="KW-1133">Transmembrane helix</keyword>
<evidence type="ECO:0000313" key="3">
    <source>
        <dbReference type="Proteomes" id="UP000019335"/>
    </source>
</evidence>
<keyword evidence="3" id="KW-1185">Reference proteome</keyword>
<reference evidence="2 3" key="1">
    <citation type="journal article" date="2014" name="Mol. Plant">
        <title>Chromosome Scale Genome Assembly and Transcriptome Profiling of Nannochloropsis gaditana in Nitrogen Depletion.</title>
        <authorList>
            <person name="Corteggiani Carpinelli E."/>
            <person name="Telatin A."/>
            <person name="Vitulo N."/>
            <person name="Forcato C."/>
            <person name="D'Angelo M."/>
            <person name="Schiavon R."/>
            <person name="Vezzi A."/>
            <person name="Giacometti G.M."/>
            <person name="Morosinotto T."/>
            <person name="Valle G."/>
        </authorList>
    </citation>
    <scope>NUCLEOTIDE SEQUENCE [LARGE SCALE GENOMIC DNA]</scope>
    <source>
        <strain evidence="2 3">B-31</strain>
    </source>
</reference>
<sequence length="379" mass="42626">MNRMSLDRKPIRRHKRERVGQVLLSCLVGMLTLTLLRILWSASFFSSLSSTSASILSSSPFHQLQEESKPWLGSQGLRAPSVSNATNIHHHVRFIIRVHHEQADLVKGMVHSLLYQQQLSVSFPYPTLSMDFALVPTEVRGIPVVDSIARYFWLNTAEPFPHVYALDLDQTFFDVAAERAAPFKCSKEEAREVANRAGKAAMIKICRYDNHVFYQATDVAVAELCRCTWCTHAVITNGDNCYHPNYLKETLLELDPPSDAQYGTVQERSDSSSGLKGQIRDKKTRRMLAWERGEQWDMVTTDFTTSGILSRGAWGLGFVDLGGILFSKRILMSAQGFIASLPSGSRAEQAHNADWLFAARALRLGARAHVVNQLLFFHN</sequence>
<proteinExistence type="predicted"/>
<name>W7THA5_9STRA</name>
<keyword evidence="1" id="KW-0472">Membrane</keyword>
<accession>W7THA5</accession>
<dbReference type="AlphaFoldDB" id="W7THA5"/>
<evidence type="ECO:0000256" key="1">
    <source>
        <dbReference type="SAM" id="Phobius"/>
    </source>
</evidence>
<organism evidence="2 3">
    <name type="scientific">Nannochloropsis gaditana</name>
    <dbReference type="NCBI Taxonomy" id="72520"/>
    <lineage>
        <taxon>Eukaryota</taxon>
        <taxon>Sar</taxon>
        <taxon>Stramenopiles</taxon>
        <taxon>Ochrophyta</taxon>
        <taxon>Eustigmatophyceae</taxon>
        <taxon>Eustigmatales</taxon>
        <taxon>Monodopsidaceae</taxon>
        <taxon>Nannochloropsis</taxon>
    </lineage>
</organism>
<comment type="caution">
    <text evidence="2">The sequence shown here is derived from an EMBL/GenBank/DDBJ whole genome shotgun (WGS) entry which is preliminary data.</text>
</comment>
<protein>
    <submittedName>
        <fullName evidence="2">Uncharacterized protein</fullName>
    </submittedName>
</protein>
<keyword evidence="1" id="KW-0812">Transmembrane</keyword>
<dbReference type="Proteomes" id="UP000019335">
    <property type="component" value="Unassembled WGS sequence"/>
</dbReference>